<evidence type="ECO:0000256" key="1">
    <source>
        <dbReference type="SAM" id="SignalP"/>
    </source>
</evidence>
<dbReference type="EMBL" id="JAABOE010000024">
    <property type="protein sequence ID" value="KAF3184494.1"/>
    <property type="molecule type" value="Genomic_DNA"/>
</dbReference>
<name>A0A7C8PYS2_ORBOL</name>
<keyword evidence="1" id="KW-0732">Signal</keyword>
<sequence length="132" mass="14523">MALSLYGSVMACVKWGGQLFLLALLYLLALPPVATTLETSTTVRQDAVQLGIVVLDNLKLQRYGSNDLGWSYGFLVNILIGSPSQDIIARITGDDVSWVPIKFNDSPCDAPSQCDIVNAYRICKIFNQYIHP</sequence>
<protein>
    <submittedName>
        <fullName evidence="2">Uncharacterized protein</fullName>
    </submittedName>
</protein>
<accession>A0A7C8PYS2</accession>
<reference evidence="2 3" key="1">
    <citation type="submission" date="2019-06" db="EMBL/GenBank/DDBJ databases">
        <authorList>
            <person name="Palmer J.M."/>
        </authorList>
    </citation>
    <scope>NUCLEOTIDE SEQUENCE [LARGE SCALE GENOMIC DNA]</scope>
    <source>
        <strain evidence="2 3">TWF788</strain>
    </source>
</reference>
<dbReference type="AlphaFoldDB" id="A0A7C8PYS2"/>
<feature type="signal peptide" evidence="1">
    <location>
        <begin position="1"/>
        <end position="36"/>
    </location>
</feature>
<comment type="caution">
    <text evidence="2">The sequence shown here is derived from an EMBL/GenBank/DDBJ whole genome shotgun (WGS) entry which is preliminary data.</text>
</comment>
<proteinExistence type="predicted"/>
<feature type="chain" id="PRO_5028898323" evidence="1">
    <location>
        <begin position="37"/>
        <end position="132"/>
    </location>
</feature>
<gene>
    <name evidence="2" type="ORF">TWF788_005198</name>
</gene>
<evidence type="ECO:0000313" key="2">
    <source>
        <dbReference type="EMBL" id="KAF3184494.1"/>
    </source>
</evidence>
<evidence type="ECO:0000313" key="3">
    <source>
        <dbReference type="Proteomes" id="UP000479691"/>
    </source>
</evidence>
<dbReference type="Proteomes" id="UP000479691">
    <property type="component" value="Unassembled WGS sequence"/>
</dbReference>
<organism evidence="2 3">
    <name type="scientific">Orbilia oligospora</name>
    <name type="common">Nematode-trapping fungus</name>
    <name type="synonym">Arthrobotrys oligospora</name>
    <dbReference type="NCBI Taxonomy" id="2813651"/>
    <lineage>
        <taxon>Eukaryota</taxon>
        <taxon>Fungi</taxon>
        <taxon>Dikarya</taxon>
        <taxon>Ascomycota</taxon>
        <taxon>Pezizomycotina</taxon>
        <taxon>Orbiliomycetes</taxon>
        <taxon>Orbiliales</taxon>
        <taxon>Orbiliaceae</taxon>
        <taxon>Orbilia</taxon>
    </lineage>
</organism>